<feature type="domain" description="ABC transporter" evidence="3">
    <location>
        <begin position="11"/>
        <end position="239"/>
    </location>
</feature>
<dbReference type="PROSITE" id="PS00211">
    <property type="entry name" value="ABC_TRANSPORTER_1"/>
    <property type="match status" value="1"/>
</dbReference>
<dbReference type="SMART" id="SM00382">
    <property type="entry name" value="AAA"/>
    <property type="match status" value="1"/>
</dbReference>
<dbReference type="InterPro" id="IPR027417">
    <property type="entry name" value="P-loop_NTPase"/>
</dbReference>
<name>A0A1L4BTF8_9GAMM</name>
<organism evidence="4 5">
    <name type="scientific">Francisella uliginis</name>
    <dbReference type="NCBI Taxonomy" id="573570"/>
    <lineage>
        <taxon>Bacteria</taxon>
        <taxon>Pseudomonadati</taxon>
        <taxon>Pseudomonadota</taxon>
        <taxon>Gammaproteobacteria</taxon>
        <taxon>Thiotrichales</taxon>
        <taxon>Francisellaceae</taxon>
        <taxon>Francisella</taxon>
    </lineage>
</organism>
<keyword evidence="5" id="KW-1185">Reference proteome</keyword>
<reference evidence="4 5" key="1">
    <citation type="journal article" date="2016" name="Appl. Environ. Microbiol.">
        <title>Whole genome relationships among Francisella bacteria of diverse origin define new species and provide specific regions for detection.</title>
        <authorList>
            <person name="Challacombe J.F."/>
            <person name="Petersen J.M."/>
            <person name="Gallegos-Graves V."/>
            <person name="Hodge D."/>
            <person name="Pillai S."/>
            <person name="Kuske C.R."/>
        </authorList>
    </citation>
    <scope>NUCLEOTIDE SEQUENCE [LARGE SCALE GENOMIC DNA]</scope>
    <source>
        <strain evidence="5">TX07-7310</strain>
    </source>
</reference>
<dbReference type="SUPFAM" id="SSF52540">
    <property type="entry name" value="P-loop containing nucleoside triphosphate hydrolases"/>
    <property type="match status" value="1"/>
</dbReference>
<dbReference type="Proteomes" id="UP000184222">
    <property type="component" value="Chromosome"/>
</dbReference>
<dbReference type="Pfam" id="PF00005">
    <property type="entry name" value="ABC_tran"/>
    <property type="match status" value="1"/>
</dbReference>
<dbReference type="Gene3D" id="3.40.50.300">
    <property type="entry name" value="P-loop containing nucleotide triphosphate hydrolases"/>
    <property type="match status" value="1"/>
</dbReference>
<dbReference type="GO" id="GO:0016887">
    <property type="term" value="F:ATP hydrolysis activity"/>
    <property type="evidence" value="ECO:0007669"/>
    <property type="project" value="InterPro"/>
</dbReference>
<dbReference type="EMBL" id="CP016796">
    <property type="protein sequence ID" value="API87140.1"/>
    <property type="molecule type" value="Genomic_DNA"/>
</dbReference>
<dbReference type="PROSITE" id="PS50893">
    <property type="entry name" value="ABC_TRANSPORTER_2"/>
    <property type="match status" value="1"/>
</dbReference>
<proteinExistence type="predicted"/>
<evidence type="ECO:0000313" key="5">
    <source>
        <dbReference type="Proteomes" id="UP000184222"/>
    </source>
</evidence>
<dbReference type="CDD" id="cd03230">
    <property type="entry name" value="ABC_DR_subfamily_A"/>
    <property type="match status" value="1"/>
</dbReference>
<evidence type="ECO:0000259" key="3">
    <source>
        <dbReference type="PROSITE" id="PS50893"/>
    </source>
</evidence>
<dbReference type="RefSeq" id="WP_072712824.1">
    <property type="nucleotide sequence ID" value="NZ_CP016796.1"/>
</dbReference>
<dbReference type="InterPro" id="IPR017871">
    <property type="entry name" value="ABC_transporter-like_CS"/>
</dbReference>
<evidence type="ECO:0000256" key="1">
    <source>
        <dbReference type="ARBA" id="ARBA00022741"/>
    </source>
</evidence>
<protein>
    <submittedName>
        <fullName evidence="4">Multidrug ABC transporter ATP-binding protein</fullName>
    </submittedName>
</protein>
<dbReference type="STRING" id="573570.F7310_07120"/>
<dbReference type="OrthoDB" id="5560252at2"/>
<dbReference type="GO" id="GO:0005524">
    <property type="term" value="F:ATP binding"/>
    <property type="evidence" value="ECO:0007669"/>
    <property type="project" value="UniProtKB-KW"/>
</dbReference>
<sequence length="310" mass="34857">MNQSLEDNFIIDVKKLTKVYGEKTVVDNISLQVREGDIYGFLGPNGSGKTTSIRMVCGLLPITKGEGTCLGYDIGTHASVIKQQVGYMTQKFTLYPDLTVKENLKIFARLHSLKNIKEAVDKTIENLQMGKARANQKAYELSGGWRQRLALGVATIHDPKLLLLDEPTAGVDPKARREFWDYISTLSSKGITTLVSTHYMDEAERCNKLSYIAYGKLLSSGTQKDIIDSCGIKTYNISGKNVYRVVLELQDNEKIEQVSMFGSSVHLSVKNNVDVKDIQKEYSEFEWHKIDTSLEDAFIFLMKSQQDNFA</sequence>
<dbReference type="InterPro" id="IPR003439">
    <property type="entry name" value="ABC_transporter-like_ATP-bd"/>
</dbReference>
<dbReference type="AlphaFoldDB" id="A0A1L4BTF8"/>
<dbReference type="KEGG" id="frx:F7310_07120"/>
<dbReference type="PANTHER" id="PTHR43038">
    <property type="entry name" value="ATP-BINDING CASSETTE, SUB-FAMILY H, MEMBER 1"/>
    <property type="match status" value="1"/>
</dbReference>
<evidence type="ECO:0000313" key="4">
    <source>
        <dbReference type="EMBL" id="API87140.1"/>
    </source>
</evidence>
<keyword evidence="2 4" id="KW-0067">ATP-binding</keyword>
<evidence type="ECO:0000256" key="2">
    <source>
        <dbReference type="ARBA" id="ARBA00022840"/>
    </source>
</evidence>
<accession>A0A1L4BTF8</accession>
<dbReference type="PANTHER" id="PTHR43038:SF3">
    <property type="entry name" value="ABC TRANSPORTER G FAMILY MEMBER 20 ISOFORM X1"/>
    <property type="match status" value="1"/>
</dbReference>
<keyword evidence="1" id="KW-0547">Nucleotide-binding</keyword>
<dbReference type="InterPro" id="IPR003593">
    <property type="entry name" value="AAA+_ATPase"/>
</dbReference>
<gene>
    <name evidence="4" type="ORF">F7310_07120</name>
</gene>